<dbReference type="InterPro" id="IPR024079">
    <property type="entry name" value="MetalloPept_cat_dom_sf"/>
</dbReference>
<dbReference type="FunFam" id="3.40.390.10:FF:000002">
    <property type="entry name" value="Disintegrin and metalloproteinase domain-containing protein 22"/>
    <property type="match status" value="1"/>
</dbReference>
<comment type="caution">
    <text evidence="14">The sequence shown here is derived from an EMBL/GenBank/DDBJ whole genome shotgun (WGS) entry which is preliminary data.</text>
</comment>
<dbReference type="InterPro" id="IPR034027">
    <property type="entry name" value="Reprolysin_adamalysin"/>
</dbReference>
<feature type="compositionally biased region" description="Low complexity" evidence="9">
    <location>
        <begin position="1211"/>
        <end position="1229"/>
    </location>
</feature>
<dbReference type="InterPro" id="IPR002870">
    <property type="entry name" value="Peptidase_M12B_N"/>
</dbReference>
<keyword evidence="4 10" id="KW-0472">Membrane</keyword>
<dbReference type="Pfam" id="PF08516">
    <property type="entry name" value="ADAM_CR"/>
    <property type="match status" value="1"/>
</dbReference>
<dbReference type="InterPro" id="IPR000742">
    <property type="entry name" value="EGF"/>
</dbReference>
<dbReference type="PROSITE" id="PS50026">
    <property type="entry name" value="EGF_3"/>
    <property type="match status" value="1"/>
</dbReference>
<feature type="domain" description="Disintegrin" evidence="12">
    <location>
        <begin position="452"/>
        <end position="540"/>
    </location>
</feature>
<evidence type="ECO:0000256" key="7">
    <source>
        <dbReference type="PROSITE-ProRule" id="PRU00076"/>
    </source>
</evidence>
<keyword evidence="2 10" id="KW-0812">Transmembrane</keyword>
<dbReference type="GO" id="GO:0046872">
    <property type="term" value="F:metal ion binding"/>
    <property type="evidence" value="ECO:0007669"/>
    <property type="project" value="UniProtKB-KW"/>
</dbReference>
<dbReference type="SMART" id="SM00608">
    <property type="entry name" value="ACR"/>
    <property type="match status" value="1"/>
</dbReference>
<evidence type="ECO:0000259" key="12">
    <source>
        <dbReference type="PROSITE" id="PS50214"/>
    </source>
</evidence>
<dbReference type="Gene3D" id="2.10.25.10">
    <property type="entry name" value="Laminin"/>
    <property type="match status" value="1"/>
</dbReference>
<dbReference type="SUPFAM" id="SSF55486">
    <property type="entry name" value="Metalloproteases ('zincins'), catalytic domain"/>
    <property type="match status" value="1"/>
</dbReference>
<feature type="compositionally biased region" description="Basic and acidic residues" evidence="9">
    <location>
        <begin position="1201"/>
        <end position="1210"/>
    </location>
</feature>
<dbReference type="Gene3D" id="4.10.70.10">
    <property type="entry name" value="Disintegrin domain"/>
    <property type="match status" value="1"/>
</dbReference>
<organism evidence="14 15">
    <name type="scientific">Pinctada imbricata</name>
    <name type="common">Atlantic pearl-oyster</name>
    <name type="synonym">Pinctada martensii</name>
    <dbReference type="NCBI Taxonomy" id="66713"/>
    <lineage>
        <taxon>Eukaryota</taxon>
        <taxon>Metazoa</taxon>
        <taxon>Spiralia</taxon>
        <taxon>Lophotrochozoa</taxon>
        <taxon>Mollusca</taxon>
        <taxon>Bivalvia</taxon>
        <taxon>Autobranchia</taxon>
        <taxon>Pteriomorphia</taxon>
        <taxon>Pterioida</taxon>
        <taxon>Pterioidea</taxon>
        <taxon>Pteriidae</taxon>
        <taxon>Pinctada</taxon>
    </lineage>
</organism>
<evidence type="ECO:0000256" key="1">
    <source>
        <dbReference type="ARBA" id="ARBA00004479"/>
    </source>
</evidence>
<feature type="region of interest" description="Disordered" evidence="9">
    <location>
        <begin position="868"/>
        <end position="940"/>
    </location>
</feature>
<feature type="transmembrane region" description="Helical" evidence="10">
    <location>
        <begin position="785"/>
        <end position="808"/>
    </location>
</feature>
<feature type="region of interest" description="Disordered" evidence="9">
    <location>
        <begin position="1053"/>
        <end position="1105"/>
    </location>
</feature>
<keyword evidence="15" id="KW-1185">Reference proteome</keyword>
<evidence type="ECO:0000256" key="3">
    <source>
        <dbReference type="ARBA" id="ARBA00022989"/>
    </source>
</evidence>
<dbReference type="InterPro" id="IPR006586">
    <property type="entry name" value="ADAM_Cys-rich"/>
</dbReference>
<evidence type="ECO:0000259" key="13">
    <source>
        <dbReference type="PROSITE" id="PS50215"/>
    </source>
</evidence>
<dbReference type="PROSITE" id="PS01186">
    <property type="entry name" value="EGF_2"/>
    <property type="match status" value="1"/>
</dbReference>
<evidence type="ECO:0000313" key="15">
    <source>
        <dbReference type="Proteomes" id="UP001186944"/>
    </source>
</evidence>
<dbReference type="PANTHER" id="PTHR11905:SF237">
    <property type="entry name" value="MIND-MELD, ISOFORM J"/>
    <property type="match status" value="1"/>
</dbReference>
<dbReference type="Pfam" id="PF00200">
    <property type="entry name" value="Disintegrin"/>
    <property type="match status" value="1"/>
</dbReference>
<feature type="compositionally biased region" description="Basic and acidic residues" evidence="9">
    <location>
        <begin position="1373"/>
        <end position="1385"/>
    </location>
</feature>
<dbReference type="PROSITE" id="PS50214">
    <property type="entry name" value="DISINTEGRIN_2"/>
    <property type="match status" value="1"/>
</dbReference>
<name>A0AA89C6A2_PINIB</name>
<feature type="binding site" evidence="8">
    <location>
        <position position="382"/>
    </location>
    <ligand>
        <name>Zn(2+)</name>
        <dbReference type="ChEBI" id="CHEBI:29105"/>
        <note>catalytic</note>
    </ligand>
</feature>
<comment type="caution">
    <text evidence="7">Lacks conserved residue(s) required for the propagation of feature annotation.</text>
</comment>
<dbReference type="PROSITE" id="PS00022">
    <property type="entry name" value="EGF_1"/>
    <property type="match status" value="1"/>
</dbReference>
<sequence>MFFQRIVEIPMGTNCAPLLNVIFQYPYEVEIGYDLVRLLEDYPYNRYLWNNAPRPHDVIFPKRIHKNREVPISTKEHRYSHLGTHEHLRHVTFQLSIREHQYKIKLQRNDALLSHGITIKHYVDKNHQIVTKTVDHCYYHGYVKKDDWSSVAVSTCHGIRGVIHVHNETYFIQPMTGGDEGKEHPHVVFKATPSGVETCGNNYGQWMPYDQLHRGEFFQKVKVFKTLQRMGVDTNSTEKNMKLALVLDSTMYTKLNLSEPEVISYALQTVNMVDLYYKDLGVRTPVVYLEMWSSVDRFKVSTKLRELLKTFLEYRKLELQEKLFRENKNKTFDSAHFITGRELEKQSIGMAIPDSVCTDRAISINKNPDILQPQQLATVLSHMIGHNLGIKHDEEGGCVCQDEMGCIMSSKVLSHPGVHSRRFSSCSMADLEVSLNLDVASCLKNNPEPTYVQVCGNYQVERGEECDCGTPLECERTDPCCDPTTCLLKPWAQCRTGACCHNCTFLSSQYVCREKSSECDVPELCPGDSGQCPPNNYLADGHPCGNNAGYCRGGICPTLTQQCQHIWGLNASGADMQCFERFNPTGNFNGHCGKDERTNSYAKCLPENIQCGLLHCQGGNRVPLFGTDRSFSTTTLYNNNQEYNCKVIYGPAVMNLPQFGLVQDGTKCGLDKVCLSKECVPVSRLPPLECPGTVASVICSNHGVCTQAKTCFCDPGWAGPECTKKVLVTMTTGVMTSPSTTTPKPRTYEPIRVIPMETKLSTSKPSTIEPVAVIAAEENSLSTEWLIIILCSVVGGLVFILTFMFLCYRRKTPVKFTKKGFFSLRKKSSRSDDGEEAGNKVIKFGNTPSYKSDKLFGKRRKFLGRLTSEEESDIGELPPPPIIISNPDSARPERGILKNFANRKSSSDERRSSESQTERSDTTCDQESIEPSLMEDDDEINGEIQEILSRKFDPEQSMDALDQMAESSSFDFVLPNPKFSSTASNTSNSPPHRLMMYDSPFSHANGNNNITAPNSGPPRPFLWKTNPTLSPPKSKIVRMKNLDEIIHQIDRHTIDLSPSPDELQLQISPTTSEDVRSSSTEDRQYHNGHTPQSPQSITSGSTRDTYRPFMNSQWTKYILKRDSEENGSLGDLYDIESPLPSINIPPPMSPLNLKSLINYAQSTLNRDQNDTPVGSQTGECCSNAGTANSRCGYEKSSGYGSEHDPDKYSIDDISQSQSRSASASPPSYSAVIRTGPHQIQLVSTRRLQENGMKDHYNLQRMLQELPMIEKGSYERSPLCKNESESKALNCENLRNQDVPYKTETQNDPDNSLLNNSELASVNDDSITYETNPEGEAPAEIHVGEEGALIAPCIDCSLESIPYAVRKTKKDPRRPKNTEERSEETKLLTATDNSVIVT</sequence>
<accession>A0AA89C6A2</accession>
<feature type="compositionally biased region" description="Polar residues" evidence="9">
    <location>
        <begin position="1387"/>
        <end position="1397"/>
    </location>
</feature>
<dbReference type="Pfam" id="PF01562">
    <property type="entry name" value="Pep_M12B_propep"/>
    <property type="match status" value="1"/>
</dbReference>
<dbReference type="PROSITE" id="PS50215">
    <property type="entry name" value="ADAM_MEPRO"/>
    <property type="match status" value="1"/>
</dbReference>
<feature type="region of interest" description="Disordered" evidence="9">
    <location>
        <begin position="1165"/>
        <end position="1234"/>
    </location>
</feature>
<feature type="domain" description="Peptidase M12B" evidence="13">
    <location>
        <begin position="239"/>
        <end position="447"/>
    </location>
</feature>
<dbReference type="GO" id="GO:0004222">
    <property type="term" value="F:metalloendopeptidase activity"/>
    <property type="evidence" value="ECO:0007669"/>
    <property type="project" value="InterPro"/>
</dbReference>
<evidence type="ECO:0000256" key="5">
    <source>
        <dbReference type="ARBA" id="ARBA00023157"/>
    </source>
</evidence>
<evidence type="ECO:0000256" key="2">
    <source>
        <dbReference type="ARBA" id="ARBA00022692"/>
    </source>
</evidence>
<evidence type="ECO:0000256" key="10">
    <source>
        <dbReference type="SAM" id="Phobius"/>
    </source>
</evidence>
<evidence type="ECO:0000256" key="9">
    <source>
        <dbReference type="SAM" id="MobiDB-lite"/>
    </source>
</evidence>
<feature type="binding site" evidence="8">
    <location>
        <position position="392"/>
    </location>
    <ligand>
        <name>Zn(2+)</name>
        <dbReference type="ChEBI" id="CHEBI:29105"/>
        <note>catalytic</note>
    </ligand>
</feature>
<evidence type="ECO:0000256" key="6">
    <source>
        <dbReference type="PROSITE-ProRule" id="PRU00068"/>
    </source>
</evidence>
<feature type="compositionally biased region" description="Basic and acidic residues" evidence="9">
    <location>
        <begin position="1073"/>
        <end position="1085"/>
    </location>
</feature>
<dbReference type="GO" id="GO:0016020">
    <property type="term" value="C:membrane"/>
    <property type="evidence" value="ECO:0007669"/>
    <property type="project" value="UniProtKB-SubCell"/>
</dbReference>
<evidence type="ECO:0000256" key="8">
    <source>
        <dbReference type="PROSITE-ProRule" id="PRU00276"/>
    </source>
</evidence>
<keyword evidence="7" id="KW-0245">EGF-like domain</keyword>
<dbReference type="Gene3D" id="3.40.390.10">
    <property type="entry name" value="Collagenase (Catalytic Domain)"/>
    <property type="match status" value="1"/>
</dbReference>
<dbReference type="CDD" id="cd04269">
    <property type="entry name" value="ZnMc_adamalysin_II_like"/>
    <property type="match status" value="1"/>
</dbReference>
<dbReference type="InterPro" id="IPR036436">
    <property type="entry name" value="Disintegrin_dom_sf"/>
</dbReference>
<dbReference type="PROSITE" id="PS00427">
    <property type="entry name" value="DISINTEGRIN_1"/>
    <property type="match status" value="1"/>
</dbReference>
<dbReference type="Proteomes" id="UP001186944">
    <property type="component" value="Unassembled WGS sequence"/>
</dbReference>
<evidence type="ECO:0000259" key="11">
    <source>
        <dbReference type="PROSITE" id="PS50026"/>
    </source>
</evidence>
<keyword evidence="8" id="KW-0479">Metal-binding</keyword>
<evidence type="ECO:0000256" key="4">
    <source>
        <dbReference type="ARBA" id="ARBA00023136"/>
    </source>
</evidence>
<dbReference type="SMART" id="SM00050">
    <property type="entry name" value="DISIN"/>
    <property type="match status" value="1"/>
</dbReference>
<keyword evidence="3 10" id="KW-1133">Transmembrane helix</keyword>
<feature type="disulfide bond" evidence="6">
    <location>
        <begin position="512"/>
        <end position="532"/>
    </location>
</feature>
<feature type="binding site" evidence="8">
    <location>
        <position position="386"/>
    </location>
    <ligand>
        <name>Zn(2+)</name>
        <dbReference type="ChEBI" id="CHEBI:29105"/>
        <note>catalytic</note>
    </ligand>
</feature>
<dbReference type="GO" id="GO:0006508">
    <property type="term" value="P:proteolysis"/>
    <property type="evidence" value="ECO:0007669"/>
    <property type="project" value="InterPro"/>
</dbReference>
<dbReference type="Pfam" id="PF01421">
    <property type="entry name" value="Reprolysin"/>
    <property type="match status" value="1"/>
</dbReference>
<dbReference type="InterPro" id="IPR001762">
    <property type="entry name" value="Disintegrin_dom"/>
</dbReference>
<evidence type="ECO:0000313" key="14">
    <source>
        <dbReference type="EMBL" id="KAK3108085.1"/>
    </source>
</evidence>
<reference evidence="14" key="1">
    <citation type="submission" date="2019-08" db="EMBL/GenBank/DDBJ databases">
        <title>The improved chromosome-level genome for the pearl oyster Pinctada fucata martensii using PacBio sequencing and Hi-C.</title>
        <authorList>
            <person name="Zheng Z."/>
        </authorList>
    </citation>
    <scope>NUCLEOTIDE SEQUENCE</scope>
    <source>
        <strain evidence="14">ZZ-2019</strain>
        <tissue evidence="14">Adductor muscle</tissue>
    </source>
</reference>
<dbReference type="Pfam" id="PF23106">
    <property type="entry name" value="EGF_Teneurin"/>
    <property type="match status" value="1"/>
</dbReference>
<dbReference type="InterPro" id="IPR001590">
    <property type="entry name" value="Peptidase_M12B"/>
</dbReference>
<dbReference type="PANTHER" id="PTHR11905">
    <property type="entry name" value="ADAM A DISINTEGRIN AND METALLOPROTEASE DOMAIN"/>
    <property type="match status" value="1"/>
</dbReference>
<feature type="compositionally biased region" description="Polar residues" evidence="9">
    <location>
        <begin position="1087"/>
        <end position="1103"/>
    </location>
</feature>
<proteinExistence type="predicted"/>
<keyword evidence="5 7" id="KW-1015">Disulfide bond</keyword>
<dbReference type="InterPro" id="IPR018358">
    <property type="entry name" value="Disintegrin_CS"/>
</dbReference>
<protein>
    <submittedName>
        <fullName evidence="14">Uncharacterized protein</fullName>
    </submittedName>
</protein>
<feature type="region of interest" description="Disordered" evidence="9">
    <location>
        <begin position="1366"/>
        <end position="1397"/>
    </location>
</feature>
<keyword evidence="8" id="KW-0862">Zinc</keyword>
<dbReference type="EMBL" id="VSWD01000001">
    <property type="protein sequence ID" value="KAK3108085.1"/>
    <property type="molecule type" value="Genomic_DNA"/>
</dbReference>
<comment type="subcellular location">
    <subcellularLocation>
        <location evidence="1">Membrane</location>
        <topology evidence="1">Single-pass type I membrane protein</topology>
    </subcellularLocation>
</comment>
<dbReference type="SUPFAM" id="SSF57552">
    <property type="entry name" value="Blood coagulation inhibitor (disintegrin)"/>
    <property type="match status" value="1"/>
</dbReference>
<dbReference type="FunFam" id="4.10.70.10:FF:000001">
    <property type="entry name" value="Disintegrin and metalloproteinase domain-containing protein 22"/>
    <property type="match status" value="1"/>
</dbReference>
<feature type="disulfide bond" evidence="7">
    <location>
        <begin position="713"/>
        <end position="722"/>
    </location>
</feature>
<feature type="compositionally biased region" description="Polar residues" evidence="9">
    <location>
        <begin position="1165"/>
        <end position="1189"/>
    </location>
</feature>
<feature type="compositionally biased region" description="Basic and acidic residues" evidence="9">
    <location>
        <begin position="905"/>
        <end position="922"/>
    </location>
</feature>
<feature type="domain" description="EGF-like" evidence="11">
    <location>
        <begin position="686"/>
        <end position="723"/>
    </location>
</feature>
<gene>
    <name evidence="14" type="ORF">FSP39_000858</name>
</gene>